<feature type="transmembrane region" description="Helical" evidence="1">
    <location>
        <begin position="101"/>
        <end position="118"/>
    </location>
</feature>
<keyword evidence="1" id="KW-1133">Transmembrane helix</keyword>
<gene>
    <name evidence="2" type="ORF">RM574_17375</name>
</gene>
<evidence type="ECO:0000256" key="1">
    <source>
        <dbReference type="SAM" id="Phobius"/>
    </source>
</evidence>
<dbReference type="EMBL" id="JAVRER010000025">
    <property type="protein sequence ID" value="MDT0417262.1"/>
    <property type="molecule type" value="Genomic_DNA"/>
</dbReference>
<dbReference type="SUPFAM" id="SSF103473">
    <property type="entry name" value="MFS general substrate transporter"/>
    <property type="match status" value="1"/>
</dbReference>
<evidence type="ECO:0008006" key="4">
    <source>
        <dbReference type="Google" id="ProtNLM"/>
    </source>
</evidence>
<dbReference type="RefSeq" id="WP_095683362.1">
    <property type="nucleotide sequence ID" value="NZ_JAVRER010000025.1"/>
</dbReference>
<evidence type="ECO:0000313" key="2">
    <source>
        <dbReference type="EMBL" id="MDT0417262.1"/>
    </source>
</evidence>
<name>A0ABD5E902_9ACTN</name>
<protein>
    <recommendedName>
        <fullName evidence="4">MFS transporter</fullName>
    </recommendedName>
</protein>
<feature type="transmembrane region" description="Helical" evidence="1">
    <location>
        <begin position="33"/>
        <end position="54"/>
    </location>
</feature>
<dbReference type="Gene3D" id="1.20.1250.20">
    <property type="entry name" value="MFS general substrate transporter like domains"/>
    <property type="match status" value="1"/>
</dbReference>
<evidence type="ECO:0000313" key="3">
    <source>
        <dbReference type="Proteomes" id="UP001183607"/>
    </source>
</evidence>
<keyword evidence="1" id="KW-0472">Membrane</keyword>
<comment type="caution">
    <text evidence="2">The sequence shown here is derived from an EMBL/GenBank/DDBJ whole genome shotgun (WGS) entry which is preliminary data.</text>
</comment>
<accession>A0ABD5E902</accession>
<proteinExistence type="predicted"/>
<dbReference type="AlphaFoldDB" id="A0ABD5E902"/>
<keyword evidence="1" id="KW-0812">Transmembrane</keyword>
<feature type="transmembrane region" description="Helical" evidence="1">
    <location>
        <begin position="75"/>
        <end position="95"/>
    </location>
</feature>
<organism evidence="2 3">
    <name type="scientific">Streptomyces evansiae</name>
    <dbReference type="NCBI Taxonomy" id="3075535"/>
    <lineage>
        <taxon>Bacteria</taxon>
        <taxon>Bacillati</taxon>
        <taxon>Actinomycetota</taxon>
        <taxon>Actinomycetes</taxon>
        <taxon>Kitasatosporales</taxon>
        <taxon>Streptomycetaceae</taxon>
        <taxon>Streptomyces</taxon>
    </lineage>
</organism>
<dbReference type="InterPro" id="IPR036259">
    <property type="entry name" value="MFS_trans_sf"/>
</dbReference>
<reference evidence="3" key="1">
    <citation type="submission" date="2023-07" db="EMBL/GenBank/DDBJ databases">
        <title>30 novel species of actinomycetes from the DSMZ collection.</title>
        <authorList>
            <person name="Nouioui I."/>
        </authorList>
    </citation>
    <scope>NUCLEOTIDE SEQUENCE [LARGE SCALE GENOMIC DNA]</scope>
    <source>
        <strain evidence="3">DSM 41982</strain>
    </source>
</reference>
<dbReference type="Proteomes" id="UP001183607">
    <property type="component" value="Unassembled WGS sequence"/>
</dbReference>
<sequence>MGARSGRGRRGTGSGGLRRWGPGATLHSLAHPAASLVGAVLCGLGLPLPLITAATEVQKRAPAHLLGRATATANTLMFAPTALGQGAGAALVTALDPRAQYLMTALLAATTALTLHLGRRTWRGR</sequence>